<evidence type="ECO:0000313" key="2">
    <source>
        <dbReference type="EMBL" id="GIX64136.1"/>
    </source>
</evidence>
<keyword evidence="3" id="KW-1185">Reference proteome</keyword>
<keyword evidence="2" id="KW-0378">Hydrolase</keyword>
<keyword evidence="2" id="KW-0540">Nuclease</keyword>
<evidence type="ECO:0000256" key="1">
    <source>
        <dbReference type="SAM" id="MobiDB-lite"/>
    </source>
</evidence>
<name>A0AAV4LYB2_BABCB</name>
<accession>A0AAV4LYB2</accession>
<proteinExistence type="predicted"/>
<keyword evidence="2" id="KW-0269">Exonuclease</keyword>
<organism evidence="2 3">
    <name type="scientific">Babesia caballi</name>
    <dbReference type="NCBI Taxonomy" id="5871"/>
    <lineage>
        <taxon>Eukaryota</taxon>
        <taxon>Sar</taxon>
        <taxon>Alveolata</taxon>
        <taxon>Apicomplexa</taxon>
        <taxon>Aconoidasida</taxon>
        <taxon>Piroplasmida</taxon>
        <taxon>Babesiidae</taxon>
        <taxon>Babesia</taxon>
    </lineage>
</organism>
<feature type="region of interest" description="Disordered" evidence="1">
    <location>
        <begin position="79"/>
        <end position="100"/>
    </location>
</feature>
<protein>
    <submittedName>
        <fullName evidence="2">Conserved exonuclease</fullName>
    </submittedName>
</protein>
<reference evidence="2 3" key="1">
    <citation type="submission" date="2021-06" db="EMBL/GenBank/DDBJ databases">
        <title>Genome sequence of Babesia caballi.</title>
        <authorList>
            <person name="Yamagishi J."/>
            <person name="Kidaka T."/>
            <person name="Ochi A."/>
        </authorList>
    </citation>
    <scope>NUCLEOTIDE SEQUENCE [LARGE SCALE GENOMIC DNA]</scope>
    <source>
        <strain evidence="2">USDA-D6B2</strain>
    </source>
</reference>
<dbReference type="RefSeq" id="XP_067716205.1">
    <property type="nucleotide sequence ID" value="XM_067860104.1"/>
</dbReference>
<gene>
    <name evidence="2" type="ORF">BcabD6B2_35710</name>
</gene>
<dbReference type="Proteomes" id="UP001497744">
    <property type="component" value="Unassembled WGS sequence"/>
</dbReference>
<dbReference type="EMBL" id="BPLF01000003">
    <property type="protein sequence ID" value="GIX64136.1"/>
    <property type="molecule type" value="Genomic_DNA"/>
</dbReference>
<dbReference type="GeneID" id="94195617"/>
<dbReference type="GO" id="GO:0004527">
    <property type="term" value="F:exonuclease activity"/>
    <property type="evidence" value="ECO:0007669"/>
    <property type="project" value="UniProtKB-KW"/>
</dbReference>
<dbReference type="AlphaFoldDB" id="A0AAV4LYB2"/>
<sequence length="456" mass="52675">MEGCGGDTFEWEDVSWLNRVAGFCCLNEKVIDGWPPVYVVTFNFILENLYDVYLREIREYALVDLDVFASFFSTSLDRNAPRHSTGDESSEPSEPAAVDRESSFEVDSGIACLLEDENLLLHQSQKRIVKAMLRNGADAVEPRKLKFHMYVGQVEGKLHMVQCTCCAYELADILVEILSDYDECRKKRNRKMMHDNRVTTMMKRIMEQFSRIIDADRIDFGRQMVPDKLWDARDLLTVVTIHQNAPKAQYLRLIGAASVMTLYTLMPHDLAVKCLGRLMKNNDHKTLIELCALIDRLLINFPKEFDVWDLKLYLTKEFLSRMRNKGPDMMDGVELLFGRHRMDIEGVLLQISAKARMNSRMPWFLGQVYDSVKKMAVNHLPATKRCRVFERLDDYFIRLYANLLVANNGYQGVFHLHLRLVRGHPSKLNGLREICESAEPNDSWIANLDMLNKVTA</sequence>
<comment type="caution">
    <text evidence="2">The sequence shown here is derived from an EMBL/GenBank/DDBJ whole genome shotgun (WGS) entry which is preliminary data.</text>
</comment>
<evidence type="ECO:0000313" key="3">
    <source>
        <dbReference type="Proteomes" id="UP001497744"/>
    </source>
</evidence>